<reference evidence="1 2" key="1">
    <citation type="submission" date="2013-09" db="EMBL/GenBank/DDBJ databases">
        <title>Corchorus capsularis genome sequencing.</title>
        <authorList>
            <person name="Alam M."/>
            <person name="Haque M.S."/>
            <person name="Islam M.S."/>
            <person name="Emdad E.M."/>
            <person name="Islam M.M."/>
            <person name="Ahmed B."/>
            <person name="Halim A."/>
            <person name="Hossen Q.M.M."/>
            <person name="Hossain M.Z."/>
            <person name="Ahmed R."/>
            <person name="Khan M.M."/>
            <person name="Islam R."/>
            <person name="Rashid M.M."/>
            <person name="Khan S.A."/>
            <person name="Rahman M.S."/>
            <person name="Alam M."/>
        </authorList>
    </citation>
    <scope>NUCLEOTIDE SEQUENCE [LARGE SCALE GENOMIC DNA]</scope>
    <source>
        <strain evidence="2">cv. CVL-1</strain>
        <tissue evidence="1">Whole seedling</tissue>
    </source>
</reference>
<sequence length="28" mass="3242">MKDVESIVVHVLEKKVTVTRQAAIYKKK</sequence>
<accession>A0A1R3I500</accession>
<dbReference type="Proteomes" id="UP000188268">
    <property type="component" value="Unassembled WGS sequence"/>
</dbReference>
<organism evidence="1 2">
    <name type="scientific">Corchorus capsularis</name>
    <name type="common">Jute</name>
    <dbReference type="NCBI Taxonomy" id="210143"/>
    <lineage>
        <taxon>Eukaryota</taxon>
        <taxon>Viridiplantae</taxon>
        <taxon>Streptophyta</taxon>
        <taxon>Embryophyta</taxon>
        <taxon>Tracheophyta</taxon>
        <taxon>Spermatophyta</taxon>
        <taxon>Magnoliopsida</taxon>
        <taxon>eudicotyledons</taxon>
        <taxon>Gunneridae</taxon>
        <taxon>Pentapetalae</taxon>
        <taxon>rosids</taxon>
        <taxon>malvids</taxon>
        <taxon>Malvales</taxon>
        <taxon>Malvaceae</taxon>
        <taxon>Grewioideae</taxon>
        <taxon>Apeibeae</taxon>
        <taxon>Corchorus</taxon>
    </lineage>
</organism>
<proteinExistence type="predicted"/>
<gene>
    <name evidence="1" type="ORF">CCACVL1_14935</name>
</gene>
<name>A0A1R3I500_COCAP</name>
<keyword evidence="2" id="KW-1185">Reference proteome</keyword>
<comment type="caution">
    <text evidence="1">The sequence shown here is derived from an EMBL/GenBank/DDBJ whole genome shotgun (WGS) entry which is preliminary data.</text>
</comment>
<dbReference type="Gramene" id="OMO77609">
    <property type="protein sequence ID" value="OMO77609"/>
    <property type="gene ID" value="CCACVL1_14935"/>
</dbReference>
<evidence type="ECO:0000313" key="2">
    <source>
        <dbReference type="Proteomes" id="UP000188268"/>
    </source>
</evidence>
<protein>
    <submittedName>
        <fullName evidence="1">Uncharacterized protein</fullName>
    </submittedName>
</protein>
<dbReference type="EMBL" id="AWWV01010703">
    <property type="protein sequence ID" value="OMO77609.1"/>
    <property type="molecule type" value="Genomic_DNA"/>
</dbReference>
<evidence type="ECO:0000313" key="1">
    <source>
        <dbReference type="EMBL" id="OMO77609.1"/>
    </source>
</evidence>
<dbReference type="AlphaFoldDB" id="A0A1R3I500"/>